<organism evidence="2 3">
    <name type="scientific">Aulographum hederae CBS 113979</name>
    <dbReference type="NCBI Taxonomy" id="1176131"/>
    <lineage>
        <taxon>Eukaryota</taxon>
        <taxon>Fungi</taxon>
        <taxon>Dikarya</taxon>
        <taxon>Ascomycota</taxon>
        <taxon>Pezizomycotina</taxon>
        <taxon>Dothideomycetes</taxon>
        <taxon>Pleosporomycetidae</taxon>
        <taxon>Aulographales</taxon>
        <taxon>Aulographaceae</taxon>
    </lineage>
</organism>
<dbReference type="AlphaFoldDB" id="A0A6G1H5C2"/>
<feature type="chain" id="PRO_5026051214" evidence="1">
    <location>
        <begin position="18"/>
        <end position="129"/>
    </location>
</feature>
<sequence>MKSIAALFLALATLSTAAPIVSLEGKMPDMSTKPIALSGDMPSDMSTRSLLLATSSGRKSFSAANKIVSVGGDMPELNTRGDTVAVKSTPAGGVVPFGAKQKREPMFRFEVRGDTEPVKSTTGGGVVPF</sequence>
<keyword evidence="3" id="KW-1185">Reference proteome</keyword>
<protein>
    <submittedName>
        <fullName evidence="2">Uncharacterized protein</fullName>
    </submittedName>
</protein>
<evidence type="ECO:0000313" key="2">
    <source>
        <dbReference type="EMBL" id="KAF1988355.1"/>
    </source>
</evidence>
<dbReference type="EMBL" id="ML977149">
    <property type="protein sequence ID" value="KAF1988355.1"/>
    <property type="molecule type" value="Genomic_DNA"/>
</dbReference>
<reference evidence="2" key="1">
    <citation type="journal article" date="2020" name="Stud. Mycol.">
        <title>101 Dothideomycetes genomes: a test case for predicting lifestyles and emergence of pathogens.</title>
        <authorList>
            <person name="Haridas S."/>
            <person name="Albert R."/>
            <person name="Binder M."/>
            <person name="Bloem J."/>
            <person name="Labutti K."/>
            <person name="Salamov A."/>
            <person name="Andreopoulos B."/>
            <person name="Baker S."/>
            <person name="Barry K."/>
            <person name="Bills G."/>
            <person name="Bluhm B."/>
            <person name="Cannon C."/>
            <person name="Castanera R."/>
            <person name="Culley D."/>
            <person name="Daum C."/>
            <person name="Ezra D."/>
            <person name="Gonzalez J."/>
            <person name="Henrissat B."/>
            <person name="Kuo A."/>
            <person name="Liang C."/>
            <person name="Lipzen A."/>
            <person name="Lutzoni F."/>
            <person name="Magnuson J."/>
            <person name="Mondo S."/>
            <person name="Nolan M."/>
            <person name="Ohm R."/>
            <person name="Pangilinan J."/>
            <person name="Park H.-J."/>
            <person name="Ramirez L."/>
            <person name="Alfaro M."/>
            <person name="Sun H."/>
            <person name="Tritt A."/>
            <person name="Yoshinaga Y."/>
            <person name="Zwiers L.-H."/>
            <person name="Turgeon B."/>
            <person name="Goodwin S."/>
            <person name="Spatafora J."/>
            <person name="Crous P."/>
            <person name="Grigoriev I."/>
        </authorList>
    </citation>
    <scope>NUCLEOTIDE SEQUENCE</scope>
    <source>
        <strain evidence="2">CBS 113979</strain>
    </source>
</reference>
<evidence type="ECO:0000256" key="1">
    <source>
        <dbReference type="SAM" id="SignalP"/>
    </source>
</evidence>
<feature type="signal peptide" evidence="1">
    <location>
        <begin position="1"/>
        <end position="17"/>
    </location>
</feature>
<accession>A0A6G1H5C2</accession>
<proteinExistence type="predicted"/>
<evidence type="ECO:0000313" key="3">
    <source>
        <dbReference type="Proteomes" id="UP000800041"/>
    </source>
</evidence>
<gene>
    <name evidence="2" type="ORF">K402DRAFT_403030</name>
</gene>
<keyword evidence="1" id="KW-0732">Signal</keyword>
<name>A0A6G1H5C2_9PEZI</name>
<dbReference type="Proteomes" id="UP000800041">
    <property type="component" value="Unassembled WGS sequence"/>
</dbReference>